<evidence type="ECO:0000313" key="3">
    <source>
        <dbReference type="Proteomes" id="UP001159405"/>
    </source>
</evidence>
<organism evidence="2 3">
    <name type="scientific">Porites lobata</name>
    <dbReference type="NCBI Taxonomy" id="104759"/>
    <lineage>
        <taxon>Eukaryota</taxon>
        <taxon>Metazoa</taxon>
        <taxon>Cnidaria</taxon>
        <taxon>Anthozoa</taxon>
        <taxon>Hexacorallia</taxon>
        <taxon>Scleractinia</taxon>
        <taxon>Fungiina</taxon>
        <taxon>Poritidae</taxon>
        <taxon>Porites</taxon>
    </lineage>
</organism>
<dbReference type="EMBL" id="CALNXK010000096">
    <property type="protein sequence ID" value="CAH3153195.1"/>
    <property type="molecule type" value="Genomic_DNA"/>
</dbReference>
<feature type="region of interest" description="Disordered" evidence="1">
    <location>
        <begin position="43"/>
        <end position="62"/>
    </location>
</feature>
<accession>A0ABN8PY94</accession>
<keyword evidence="3" id="KW-1185">Reference proteome</keyword>
<feature type="compositionally biased region" description="Acidic residues" evidence="1">
    <location>
        <begin position="46"/>
        <end position="59"/>
    </location>
</feature>
<sequence>MSSNSEIRSVEQRDSEETDPEEEIENDDVDVEVVLSLVQPYADASAEPDMEEENEDADADGLTPTVLEARYERTVPVTSWCQCELCNDMNLVGALEFRCCRKVFHSSGKLVFDGSIKRISCITA</sequence>
<protein>
    <submittedName>
        <fullName evidence="2">Uncharacterized protein</fullName>
    </submittedName>
</protein>
<feature type="compositionally biased region" description="Acidic residues" evidence="1">
    <location>
        <begin position="16"/>
        <end position="29"/>
    </location>
</feature>
<evidence type="ECO:0000256" key="1">
    <source>
        <dbReference type="SAM" id="MobiDB-lite"/>
    </source>
</evidence>
<feature type="region of interest" description="Disordered" evidence="1">
    <location>
        <begin position="1"/>
        <end position="29"/>
    </location>
</feature>
<dbReference type="Proteomes" id="UP001159405">
    <property type="component" value="Unassembled WGS sequence"/>
</dbReference>
<name>A0ABN8PY94_9CNID</name>
<proteinExistence type="predicted"/>
<evidence type="ECO:0000313" key="2">
    <source>
        <dbReference type="EMBL" id="CAH3153195.1"/>
    </source>
</evidence>
<reference evidence="2 3" key="1">
    <citation type="submission" date="2022-05" db="EMBL/GenBank/DDBJ databases">
        <authorList>
            <consortium name="Genoscope - CEA"/>
            <person name="William W."/>
        </authorList>
    </citation>
    <scope>NUCLEOTIDE SEQUENCE [LARGE SCALE GENOMIC DNA]</scope>
</reference>
<gene>
    <name evidence="2" type="ORF">PLOB_00049606</name>
</gene>
<comment type="caution">
    <text evidence="2">The sequence shown here is derived from an EMBL/GenBank/DDBJ whole genome shotgun (WGS) entry which is preliminary data.</text>
</comment>